<sequence length="533" mass="59315">MSLPPIGTRISLAGHHGTVRYAGPVHGTDGIWLGVEWDDPSRGKHDGVKDGKQYFLCTVPGTGSFIRPSAKIFFGKSFLDALFSKYIEAPHGPDSQEKVVLGSSNGVIQVEAVRLDKIRSKLADFGNLREVGLDKEYVSKADPPGTILKACPNICGLDLSGSLLPSWDSVALVTSELSSLQRLALNRTRLLPPADFILMSKAFSKLLELQLNCTLTTWPDMVTVISMMPSLQLVEMGHNRLSRLPGTDKLVHNASIQVFNLDSNLCNNWTNLVQSFRHYPSYVLYSTFRGLLLASNGIESIPMPADTDQPLFAIKHLALSSNHIRTWRDIDALPFWCPNLESLTLVDNPLSIVMESSFRPLVIAKIASLKLLDGSLISDKERDDSELFYLSYIDRDRSRTQQMLMQEHPRWQDLCRKHGRPSTAPKTKEVAGKLSNHLISLAIYPASIFPGSNFSYDSATCISLSTLPSMKLRNLRQKICKVIKGRVTNDTVLLWRKMQDGNLANLDHLHDAQDLTWHGLENGSLIICTINDE</sequence>
<dbReference type="SUPFAM" id="SSF74924">
    <property type="entry name" value="Cap-Gly domain"/>
    <property type="match status" value="1"/>
</dbReference>
<evidence type="ECO:0000256" key="2">
    <source>
        <dbReference type="ARBA" id="ARBA00022614"/>
    </source>
</evidence>
<dbReference type="Gene3D" id="2.30.30.190">
    <property type="entry name" value="CAP Gly-rich-like domain"/>
    <property type="match status" value="1"/>
</dbReference>
<protein>
    <recommendedName>
        <fullName evidence="6">U2 small nuclear ribonucleoprotein A'</fullName>
    </recommendedName>
</protein>
<dbReference type="GO" id="GO:0000398">
    <property type="term" value="P:mRNA splicing, via spliceosome"/>
    <property type="evidence" value="ECO:0007669"/>
    <property type="project" value="InterPro"/>
</dbReference>
<dbReference type="Pfam" id="PF01302">
    <property type="entry name" value="CAP_GLY"/>
    <property type="match status" value="1"/>
</dbReference>
<dbReference type="Proteomes" id="UP000242287">
    <property type="component" value="Unassembled WGS sequence"/>
</dbReference>
<dbReference type="InterPro" id="IPR000938">
    <property type="entry name" value="CAP-Gly_domain"/>
</dbReference>
<keyword evidence="2" id="KW-0433">Leucine-rich repeat</keyword>
<evidence type="ECO:0000313" key="9">
    <source>
        <dbReference type="Proteomes" id="UP000242287"/>
    </source>
</evidence>
<dbReference type="PANTHER" id="PTHR10552">
    <property type="entry name" value="U2 SMALL NUCLEAR RIBONUCLEOPROTEIN A"/>
    <property type="match status" value="1"/>
</dbReference>
<reference evidence="8 9" key="1">
    <citation type="submission" date="2014-02" db="EMBL/GenBank/DDBJ databases">
        <title>Transposable element dynamics among asymbiotic and ectomycorrhizal Amanita fungi.</title>
        <authorList>
            <consortium name="DOE Joint Genome Institute"/>
            <person name="Hess J."/>
            <person name="Skrede I."/>
            <person name="Wolfe B."/>
            <person name="LaButti K."/>
            <person name="Ohm R.A."/>
            <person name="Grigoriev I.V."/>
            <person name="Pringle A."/>
        </authorList>
    </citation>
    <scope>NUCLEOTIDE SEQUENCE [LARGE SCALE GENOMIC DNA]</scope>
    <source>
        <strain evidence="8 9">SKay4041</strain>
    </source>
</reference>
<dbReference type="PANTHER" id="PTHR10552:SF6">
    <property type="entry name" value="U2 SMALL NUCLEAR RIBONUCLEOPROTEIN A"/>
    <property type="match status" value="1"/>
</dbReference>
<name>A0A2A9NXM8_9AGAR</name>
<dbReference type="STRING" id="703135.A0A2A9NXM8"/>
<keyword evidence="3" id="KW-0677">Repeat</keyword>
<keyword evidence="9" id="KW-1185">Reference proteome</keyword>
<gene>
    <name evidence="8" type="ORF">AMATHDRAFT_135907</name>
</gene>
<evidence type="ECO:0000256" key="4">
    <source>
        <dbReference type="ARBA" id="ARBA00023242"/>
    </source>
</evidence>
<dbReference type="PROSITE" id="PS50245">
    <property type="entry name" value="CAP_GLY_2"/>
    <property type="match status" value="1"/>
</dbReference>
<evidence type="ECO:0000256" key="1">
    <source>
        <dbReference type="ARBA" id="ARBA00004123"/>
    </source>
</evidence>
<proteinExistence type="inferred from homology"/>
<evidence type="ECO:0000256" key="6">
    <source>
        <dbReference type="ARBA" id="ARBA00024238"/>
    </source>
</evidence>
<dbReference type="Gene3D" id="3.80.10.10">
    <property type="entry name" value="Ribonuclease Inhibitor"/>
    <property type="match status" value="2"/>
</dbReference>
<dbReference type="InterPro" id="IPR044640">
    <property type="entry name" value="RU2A"/>
</dbReference>
<dbReference type="GO" id="GO:0005634">
    <property type="term" value="C:nucleus"/>
    <property type="evidence" value="ECO:0007669"/>
    <property type="project" value="UniProtKB-SubCell"/>
</dbReference>
<dbReference type="AlphaFoldDB" id="A0A2A9NXM8"/>
<evidence type="ECO:0000313" key="8">
    <source>
        <dbReference type="EMBL" id="PFH54254.1"/>
    </source>
</evidence>
<comment type="subcellular location">
    <subcellularLocation>
        <location evidence="1">Nucleus</location>
    </subcellularLocation>
</comment>
<dbReference type="InterPro" id="IPR032675">
    <property type="entry name" value="LRR_dom_sf"/>
</dbReference>
<dbReference type="GO" id="GO:0030620">
    <property type="term" value="F:U2 snRNA binding"/>
    <property type="evidence" value="ECO:0007669"/>
    <property type="project" value="InterPro"/>
</dbReference>
<dbReference type="SUPFAM" id="SSF52058">
    <property type="entry name" value="L domain-like"/>
    <property type="match status" value="1"/>
</dbReference>
<comment type="similarity">
    <text evidence="5">Belongs to the U2 small nuclear ribonucleoprotein A family.</text>
</comment>
<evidence type="ECO:0000256" key="5">
    <source>
        <dbReference type="ARBA" id="ARBA00024196"/>
    </source>
</evidence>
<dbReference type="OrthoDB" id="5273213at2759"/>
<evidence type="ECO:0000256" key="3">
    <source>
        <dbReference type="ARBA" id="ARBA00022737"/>
    </source>
</evidence>
<feature type="domain" description="CAP-Gly" evidence="7">
    <location>
        <begin position="23"/>
        <end position="67"/>
    </location>
</feature>
<keyword evidence="4" id="KW-0539">Nucleus</keyword>
<dbReference type="EMBL" id="KZ301970">
    <property type="protein sequence ID" value="PFH54254.1"/>
    <property type="molecule type" value="Genomic_DNA"/>
</dbReference>
<organism evidence="8 9">
    <name type="scientific">Amanita thiersii Skay4041</name>
    <dbReference type="NCBI Taxonomy" id="703135"/>
    <lineage>
        <taxon>Eukaryota</taxon>
        <taxon>Fungi</taxon>
        <taxon>Dikarya</taxon>
        <taxon>Basidiomycota</taxon>
        <taxon>Agaricomycotina</taxon>
        <taxon>Agaricomycetes</taxon>
        <taxon>Agaricomycetidae</taxon>
        <taxon>Agaricales</taxon>
        <taxon>Pluteineae</taxon>
        <taxon>Amanitaceae</taxon>
        <taxon>Amanita</taxon>
    </lineage>
</organism>
<dbReference type="InterPro" id="IPR036859">
    <property type="entry name" value="CAP-Gly_dom_sf"/>
</dbReference>
<accession>A0A2A9NXM8</accession>
<evidence type="ECO:0000259" key="7">
    <source>
        <dbReference type="PROSITE" id="PS50245"/>
    </source>
</evidence>
<dbReference type="SMART" id="SM01052">
    <property type="entry name" value="CAP_GLY"/>
    <property type="match status" value="1"/>
</dbReference>
<dbReference type="PROSITE" id="PS00845">
    <property type="entry name" value="CAP_GLY_1"/>
    <property type="match status" value="1"/>
</dbReference>